<proteinExistence type="predicted"/>
<protein>
    <submittedName>
        <fullName evidence="4">F5/8 type C domain-containing protein</fullName>
    </submittedName>
</protein>
<dbReference type="PANTHER" id="PTHR45713">
    <property type="entry name" value="FTP DOMAIN-CONTAINING PROTEIN"/>
    <property type="match status" value="1"/>
</dbReference>
<name>A0A1N6ELP9_9MICO</name>
<dbReference type="PANTHER" id="PTHR45713:SF6">
    <property type="entry name" value="F5_8 TYPE C DOMAIN-CONTAINING PROTEIN"/>
    <property type="match status" value="1"/>
</dbReference>
<feature type="region of interest" description="Disordered" evidence="1">
    <location>
        <begin position="657"/>
        <end position="677"/>
    </location>
</feature>
<evidence type="ECO:0000256" key="1">
    <source>
        <dbReference type="SAM" id="MobiDB-lite"/>
    </source>
</evidence>
<dbReference type="PROSITE" id="PS50022">
    <property type="entry name" value="FA58C_3"/>
    <property type="match status" value="3"/>
</dbReference>
<dbReference type="PROSITE" id="PS51318">
    <property type="entry name" value="TAT"/>
    <property type="match status" value="1"/>
</dbReference>
<evidence type="ECO:0000259" key="3">
    <source>
        <dbReference type="PROSITE" id="PS50022"/>
    </source>
</evidence>
<organism evidence="4 5">
    <name type="scientific">Agromyces cerinus subsp. cerinus</name>
    <dbReference type="NCBI Taxonomy" id="232089"/>
    <lineage>
        <taxon>Bacteria</taxon>
        <taxon>Bacillati</taxon>
        <taxon>Actinomycetota</taxon>
        <taxon>Actinomycetes</taxon>
        <taxon>Micrococcales</taxon>
        <taxon>Microbacteriaceae</taxon>
        <taxon>Agromyces</taxon>
    </lineage>
</organism>
<dbReference type="STRING" id="232089.SAMN05443544_1266"/>
<dbReference type="InterPro" id="IPR051941">
    <property type="entry name" value="BG_Antigen-Binding_Lectin"/>
</dbReference>
<feature type="compositionally biased region" description="Polar residues" evidence="1">
    <location>
        <begin position="806"/>
        <end position="823"/>
    </location>
</feature>
<evidence type="ECO:0000256" key="2">
    <source>
        <dbReference type="SAM" id="SignalP"/>
    </source>
</evidence>
<feature type="domain" description="F5/8 type C" evidence="3">
    <location>
        <begin position="639"/>
        <end position="794"/>
    </location>
</feature>
<feature type="signal peptide" evidence="2">
    <location>
        <begin position="1"/>
        <end position="49"/>
    </location>
</feature>
<feature type="chain" id="PRO_5012726431" evidence="2">
    <location>
        <begin position="50"/>
        <end position="1232"/>
    </location>
</feature>
<dbReference type="Proteomes" id="UP000184699">
    <property type="component" value="Unassembled WGS sequence"/>
</dbReference>
<feature type="region of interest" description="Disordered" evidence="1">
    <location>
        <begin position="802"/>
        <end position="832"/>
    </location>
</feature>
<dbReference type="Gene3D" id="2.60.120.260">
    <property type="entry name" value="Galactose-binding domain-like"/>
    <property type="match status" value="3"/>
</dbReference>
<dbReference type="RefSeq" id="WP_074259539.1">
    <property type="nucleotide sequence ID" value="NZ_FSRJ01000002.1"/>
</dbReference>
<evidence type="ECO:0000313" key="4">
    <source>
        <dbReference type="EMBL" id="SIN83877.1"/>
    </source>
</evidence>
<dbReference type="InterPro" id="IPR008979">
    <property type="entry name" value="Galactose-bd-like_sf"/>
</dbReference>
<feature type="domain" description="F5/8 type C" evidence="3">
    <location>
        <begin position="819"/>
        <end position="878"/>
    </location>
</feature>
<evidence type="ECO:0000313" key="5">
    <source>
        <dbReference type="Proteomes" id="UP000184699"/>
    </source>
</evidence>
<dbReference type="EMBL" id="FSRJ01000002">
    <property type="protein sequence ID" value="SIN83877.1"/>
    <property type="molecule type" value="Genomic_DNA"/>
</dbReference>
<dbReference type="AlphaFoldDB" id="A0A1N6ELP9"/>
<dbReference type="InterPro" id="IPR006311">
    <property type="entry name" value="TAT_signal"/>
</dbReference>
<accession>A0A1N6ELP9</accession>
<feature type="domain" description="F5/8 type C" evidence="3">
    <location>
        <begin position="1104"/>
        <end position="1231"/>
    </location>
</feature>
<dbReference type="InterPro" id="IPR000421">
    <property type="entry name" value="FA58C"/>
</dbReference>
<sequence>MARSGPTPDRHATTPRRRRAVGLALAAALAAPLAALAPAALAPAAQASAAPVVKTAFGAPDEIAADYYAALLRHTRWVNTVWDPAINAYQFKDFNFAVVLGNAVIVTHGEYDAEITGVSKDQLTQRTIDTIRYYAAKNRFVDPNGTWGKKMFWDSTFQSYFLDAGRVLWDQLDATTQKNLETIAVGQSAYTSDLDYGNDPLSGSWTADWPTGKHEGDTAQEEAGVYTQALAPGLAWAPDNADAARWNEQLGDWARNAAGQPTADLNNPAVVAGKPVSTNTMQTIYDTYLVENHGSFGPHYQSDIWRSGGRNAIQFILNDQPIPEYLKHQPNSAELWRSIKMTMSNQGEPFMPMVNDREYLYGRDVIPMAFLGQVLRDPDAVRAEANMAASLEAYQAYAPVDRLAKFSGEPKYEPEARAEIAISYLLHVEAAESAEGVVQATPQDEFFARLAGVRDFGAGPGLSVQQSSNAWAAASSKKGFLKFPWVPGHDSWLFALSGSTPYLYPNSSATVAARNTSTYTGPRDGFEGTASVFRIGDGYAGQVTLPSGAALYASTGAGWQDGTVSVRNLDLGGYNGLDGSRTYYTAEGSATATLPVVTPPNPADANAARIDDLSFDPVAARFVRIQGQQGNARYGYSLYSVHAYGTDDEATTDLAAGHPATASSEDPARRASTVTDADPATRWAVAVAERTRADSWIQVDLGAEKPVGSVRLAWEASAGERYLVQTSSDGQTWTTQAAYTGSADANVARLDTVDLTPAGATAPAPVEARFVRMQGVQGDPAYGYSLYSMRALTATGVDAAAGKPATASSSDAGRAPSSVTDSDPASRWAVSRADRTRADSWIQVDLGAPTAITQVQLGWEASAGREYRIQVSADAETWQDAASFRYTGDQVTTTEGSWLNVEGTAGYVVRGGQAPITVSSEKEGINTVRLGGGDRPMLVEMVPGDAAATAAQDAAPQPSAEGLLVSSLDGYLTAFNLTGADVTTDVTVPYVGDTVALYAGDQVLGRDASQLTVTVPAGDAVVLAPRATVPTAAAKAAGVSVSVLDGRTLRVARLDGGDARGEAAGIAAAPTLDVTNVETGRTRTVPVVKPKVAAATSFPGATPFPVPDLALSTLTFPASVLPEGMNSPQRAVDNDTRTAWTPGANGRMVTDLGSAQPIGTVSTLWNDDSAPAATVSVSDDGITFRDIGSIKAGTTRGSVKVDATARYVALTTEWTEGDPSLIALRVLVPGVD</sequence>
<keyword evidence="2" id="KW-0732">Signal</keyword>
<keyword evidence="5" id="KW-1185">Reference proteome</keyword>
<dbReference type="Pfam" id="PF00754">
    <property type="entry name" value="F5_F8_type_C"/>
    <property type="match status" value="3"/>
</dbReference>
<dbReference type="OrthoDB" id="2479530at2"/>
<dbReference type="SUPFAM" id="SSF49785">
    <property type="entry name" value="Galactose-binding domain-like"/>
    <property type="match status" value="3"/>
</dbReference>
<gene>
    <name evidence="4" type="ORF">SAMN05443544_1266</name>
</gene>
<reference evidence="5" key="1">
    <citation type="submission" date="2016-11" db="EMBL/GenBank/DDBJ databases">
        <authorList>
            <person name="Varghese N."/>
            <person name="Submissions S."/>
        </authorList>
    </citation>
    <scope>NUCLEOTIDE SEQUENCE [LARGE SCALE GENOMIC DNA]</scope>
    <source>
        <strain evidence="5">DSM 8595</strain>
    </source>
</reference>